<accession>C1BDL0</accession>
<reference evidence="1 2" key="2">
    <citation type="submission" date="2009-03" db="EMBL/GenBank/DDBJ databases">
        <title>Comparison of the complete genome sequences of Rhodococcus erythropolis PR4 and Rhodococcus opacus B4.</title>
        <authorList>
            <person name="Takarada H."/>
            <person name="Sekine M."/>
            <person name="Hosoyama A."/>
            <person name="Yamada R."/>
            <person name="Fujisawa T."/>
            <person name="Omata S."/>
            <person name="Shimizu A."/>
            <person name="Tsukatani N."/>
            <person name="Tanikawa S."/>
            <person name="Fujita N."/>
            <person name="Harayama S."/>
        </authorList>
    </citation>
    <scope>NUCLEOTIDE SEQUENCE [LARGE SCALE GENOMIC DNA]</scope>
    <source>
        <strain evidence="1 2">B4</strain>
        <plasmid evidence="1 2">pROB02</plasmid>
    </source>
</reference>
<evidence type="ECO:0000313" key="2">
    <source>
        <dbReference type="Proteomes" id="UP000002212"/>
    </source>
</evidence>
<evidence type="ECO:0000313" key="1">
    <source>
        <dbReference type="EMBL" id="BAH47063.1"/>
    </source>
</evidence>
<protein>
    <submittedName>
        <fullName evidence="1">Uncharacterized protein</fullName>
    </submittedName>
</protein>
<sequence length="112" mass="12033">MTVRSGFGLSRSVTTVSAVDFHGRQWDLVPIQDVICAMIVADSVAIPTVLSEQLLAECPLVISAEAPTLSVGAREKLTDVIDLVVTNPETASVEQIREVASLARLLLRRHPA</sequence>
<dbReference type="AlphaFoldDB" id="C1BDL0"/>
<gene>
    <name evidence="1" type="ordered locus">ROP_pROB02-00500</name>
</gene>
<dbReference type="EMBL" id="AP011117">
    <property type="protein sequence ID" value="BAH47063.1"/>
    <property type="molecule type" value="Genomic_DNA"/>
</dbReference>
<geneLocation type="plasmid" evidence="1 2">
    <name>pROB02</name>
</geneLocation>
<dbReference type="PATRIC" id="fig|632772.20.peg.8425"/>
<keyword evidence="1" id="KW-0614">Plasmid</keyword>
<dbReference type="KEGG" id="rop:ROP_pROB02-00500"/>
<name>C1BDL0_RHOOB</name>
<organism evidence="1 2">
    <name type="scientific">Rhodococcus opacus (strain B4)</name>
    <dbReference type="NCBI Taxonomy" id="632772"/>
    <lineage>
        <taxon>Bacteria</taxon>
        <taxon>Bacillati</taxon>
        <taxon>Actinomycetota</taxon>
        <taxon>Actinomycetes</taxon>
        <taxon>Mycobacteriales</taxon>
        <taxon>Nocardiaceae</taxon>
        <taxon>Rhodococcus</taxon>
    </lineage>
</organism>
<dbReference type="HOGENOM" id="CLU_180805_0_0_11"/>
<reference evidence="1 2" key="1">
    <citation type="journal article" date="2005" name="J. Biosci. Bioeng.">
        <title>Isolation and characterization of benzene-tolerant Rhodococcus opacus strains.</title>
        <authorList>
            <person name="Na K.S."/>
            <person name="Kuroda A."/>
            <person name="Takiguchi N."/>
            <person name="Ikeda T."/>
            <person name="Ohtake H."/>
            <person name="Kato J."/>
        </authorList>
    </citation>
    <scope>NUCLEOTIDE SEQUENCE [LARGE SCALE GENOMIC DNA]</scope>
    <source>
        <strain evidence="1 2">B4</strain>
        <plasmid evidence="1">pROB02</plasmid>
    </source>
</reference>
<proteinExistence type="predicted"/>
<dbReference type="Proteomes" id="UP000002212">
    <property type="component" value="Plasmid pROB02"/>
</dbReference>
<dbReference type="RefSeq" id="WP_012687103.1">
    <property type="nucleotide sequence ID" value="NC_012521.1"/>
</dbReference>